<name>A0ACC2DPB7_DIPCM</name>
<reference evidence="2" key="1">
    <citation type="journal article" date="2024" name="Proc. Natl. Acad. Sci. U.S.A.">
        <title>Extraordinary preservation of gene collinearity over three hundred million years revealed in homosporous lycophytes.</title>
        <authorList>
            <person name="Li C."/>
            <person name="Wickell D."/>
            <person name="Kuo L.Y."/>
            <person name="Chen X."/>
            <person name="Nie B."/>
            <person name="Liao X."/>
            <person name="Peng D."/>
            <person name="Ji J."/>
            <person name="Jenkins J."/>
            <person name="Williams M."/>
            <person name="Shu S."/>
            <person name="Plott C."/>
            <person name="Barry K."/>
            <person name="Rajasekar S."/>
            <person name="Grimwood J."/>
            <person name="Han X."/>
            <person name="Sun S."/>
            <person name="Hou Z."/>
            <person name="He W."/>
            <person name="Dai G."/>
            <person name="Sun C."/>
            <person name="Schmutz J."/>
            <person name="Leebens-Mack J.H."/>
            <person name="Li F.W."/>
            <person name="Wang L."/>
        </authorList>
    </citation>
    <scope>NUCLEOTIDE SEQUENCE [LARGE SCALE GENOMIC DNA]</scope>
    <source>
        <strain evidence="2">cv. PW_Plant_1</strain>
    </source>
</reference>
<accession>A0ACC2DPB7</accession>
<proteinExistence type="predicted"/>
<keyword evidence="2" id="KW-1185">Reference proteome</keyword>
<gene>
    <name evidence="1" type="ORF">O6H91_05G071500</name>
</gene>
<comment type="caution">
    <text evidence="1">The sequence shown here is derived from an EMBL/GenBank/DDBJ whole genome shotgun (WGS) entry which is preliminary data.</text>
</comment>
<dbReference type="Proteomes" id="UP001162992">
    <property type="component" value="Chromosome 5"/>
</dbReference>
<protein>
    <submittedName>
        <fullName evidence="1">Uncharacterized protein</fullName>
    </submittedName>
</protein>
<dbReference type="EMBL" id="CM055096">
    <property type="protein sequence ID" value="KAJ7556153.1"/>
    <property type="molecule type" value="Genomic_DNA"/>
</dbReference>
<organism evidence="1 2">
    <name type="scientific">Diphasiastrum complanatum</name>
    <name type="common">Issler's clubmoss</name>
    <name type="synonym">Lycopodium complanatum</name>
    <dbReference type="NCBI Taxonomy" id="34168"/>
    <lineage>
        <taxon>Eukaryota</taxon>
        <taxon>Viridiplantae</taxon>
        <taxon>Streptophyta</taxon>
        <taxon>Embryophyta</taxon>
        <taxon>Tracheophyta</taxon>
        <taxon>Lycopodiopsida</taxon>
        <taxon>Lycopodiales</taxon>
        <taxon>Lycopodiaceae</taxon>
        <taxon>Lycopodioideae</taxon>
        <taxon>Diphasiastrum</taxon>
    </lineage>
</organism>
<sequence>MFYNFTYKWTIPCECNQTQIILKVPKDLTPHWLASLTQVGSGAMAADLSFDVEQAFAKAPKERTLTARAIYICTLVSNFFSDCSLPSTTKSISAKHVEENILRSATLDKDAHLASLKTSLNGLTPEDAKVRLKEHGPNVLSTKLARRWYKILWNAFWHPFNVILLVLATISGATSDIATLAVMCLMVVLSVGVRFYQELKSSRAASKLLELVRDRAAVIRRESGSSQGEEVEINQEDIVPGDIVILRTGDLFPGDVRLVTSNNLLVSQSALTGESIAVEKYADVVERESTPLLDLKNVCFMGTSVESGGALGVVISTGDHTYISTIATYLARKTPINAFQKGVRRVSYLLIGFMIAMVPIVIVISGFTTHNWGNSALFGISVAVGLTPEMLPMIVNANLARGAFAMAQKKCIVKTLDSVQNMGAMDVLCTDKTGTLTVDRVAMVQYMDSHGISRDHVFEYAYLNSHFQTGLRNLIDAAILSFGDQVITGDRKMDPSKYKLVGELPFDFVRRRMSVILEEDFSADNGLQSQEGIKHKSISSIDRKPCILVTKGALEEMLEICSSVQENESRVPMTAQYRQQLLSMGQELNADGLRLVAVATKEMKRKQATTTMSPPTEHDNFSKLSNAEHKHKHSEESEMVFHGLLTFQDPPKESAKEAIETLEQKGVAVKVLTGDALSIAVKICKDVGIGTNIVVTGAELARLDSDEFVKTVQKATIMAKLTPAQKLKVVEALKVGGHTVGFLGDGINDSLALKAADVGISVDSATSVAKDAADIILLQKDLNVLVAGVRRGRITHGNTIKYIKMAASSNFGNVFSILVASAWLPFDPMKPVQILTQNLLYDFSQASIPWDRMDPEYLEIPHQWSAKGIATFMICMGPISSVFDITTFNLMWFYYGIRTVERQAVFQTAWFLEGLLTQTLVIHMLRTKKIPFIQATASMPVLLTTLAIVGIGLAIPYTPLGKTEKMVHPYASYYYFLAATIFAYCSLAQLAKMIYIRVFKTWI</sequence>
<evidence type="ECO:0000313" key="1">
    <source>
        <dbReference type="EMBL" id="KAJ7556153.1"/>
    </source>
</evidence>
<evidence type="ECO:0000313" key="2">
    <source>
        <dbReference type="Proteomes" id="UP001162992"/>
    </source>
</evidence>